<dbReference type="AlphaFoldDB" id="A0A6J6JA69"/>
<sequence length="278" mass="30301">MTPDKQTRSEQREEARAKAKLLREEQKKGDRRKRLALQLGLGGSVIGVVALVAFAIISASQVKPAAAPANMMFNDGIKIGTNLEAFTPNYTPAPGEGGTNVPNIQIYLDYQCPYCRDFELPNQSQIESWVSKGIATVQIHPVSFVKSPSDFSAMASNAAVCVAELSPNSFLKFNSVLFANQPTENSDGPSNEDLFNFAKSVGVSNETEVRSCINEKRYKSWIESATVRALTEPLPGSGLKLEGTPFVLVNDQQFVAETRGDFTSPARFAQFLQSVTVN</sequence>
<name>A0A6J6JA69_9ZZZZ</name>
<dbReference type="Pfam" id="PF13462">
    <property type="entry name" value="Thioredoxin_4"/>
    <property type="match status" value="1"/>
</dbReference>
<organism evidence="4">
    <name type="scientific">freshwater metagenome</name>
    <dbReference type="NCBI Taxonomy" id="449393"/>
    <lineage>
        <taxon>unclassified sequences</taxon>
        <taxon>metagenomes</taxon>
        <taxon>ecological metagenomes</taxon>
    </lineage>
</organism>
<feature type="transmembrane region" description="Helical" evidence="2">
    <location>
        <begin position="35"/>
        <end position="57"/>
    </location>
</feature>
<evidence type="ECO:0000256" key="1">
    <source>
        <dbReference type="SAM" id="MobiDB-lite"/>
    </source>
</evidence>
<dbReference type="InterPro" id="IPR012336">
    <property type="entry name" value="Thioredoxin-like_fold"/>
</dbReference>
<dbReference type="InterPro" id="IPR036249">
    <property type="entry name" value="Thioredoxin-like_sf"/>
</dbReference>
<keyword evidence="2" id="KW-0812">Transmembrane</keyword>
<accession>A0A6J6JA69</accession>
<dbReference type="CDD" id="cd02972">
    <property type="entry name" value="DsbA_family"/>
    <property type="match status" value="1"/>
</dbReference>
<evidence type="ECO:0000259" key="3">
    <source>
        <dbReference type="Pfam" id="PF13462"/>
    </source>
</evidence>
<reference evidence="4" key="1">
    <citation type="submission" date="2020-05" db="EMBL/GenBank/DDBJ databases">
        <authorList>
            <person name="Chiriac C."/>
            <person name="Salcher M."/>
            <person name="Ghai R."/>
            <person name="Kavagutti S V."/>
        </authorList>
    </citation>
    <scope>NUCLEOTIDE SEQUENCE</scope>
</reference>
<dbReference type="SUPFAM" id="SSF52833">
    <property type="entry name" value="Thioredoxin-like"/>
    <property type="match status" value="1"/>
</dbReference>
<keyword evidence="2" id="KW-0472">Membrane</keyword>
<dbReference type="EMBL" id="CAEZVO010000066">
    <property type="protein sequence ID" value="CAB4634017.1"/>
    <property type="molecule type" value="Genomic_DNA"/>
</dbReference>
<keyword evidence="2" id="KW-1133">Transmembrane helix</keyword>
<feature type="domain" description="Thioredoxin-like fold" evidence="3">
    <location>
        <begin position="103"/>
        <end position="255"/>
    </location>
</feature>
<proteinExistence type="predicted"/>
<gene>
    <name evidence="4" type="ORF">UFOPK2044_00559</name>
</gene>
<evidence type="ECO:0000256" key="2">
    <source>
        <dbReference type="SAM" id="Phobius"/>
    </source>
</evidence>
<feature type="region of interest" description="Disordered" evidence="1">
    <location>
        <begin position="1"/>
        <end position="26"/>
    </location>
</feature>
<protein>
    <submittedName>
        <fullName evidence="4">Unannotated protein</fullName>
    </submittedName>
</protein>
<dbReference type="Gene3D" id="3.40.30.10">
    <property type="entry name" value="Glutaredoxin"/>
    <property type="match status" value="1"/>
</dbReference>
<evidence type="ECO:0000313" key="4">
    <source>
        <dbReference type="EMBL" id="CAB4634017.1"/>
    </source>
</evidence>